<keyword evidence="5" id="KW-1185">Reference proteome</keyword>
<proteinExistence type="inferred from homology"/>
<dbReference type="PANTHER" id="PTHR44196">
    <property type="entry name" value="DEHYDROGENASE/REDUCTASE SDR FAMILY MEMBER 7B"/>
    <property type="match status" value="1"/>
</dbReference>
<name>D7UXU7_LISGR</name>
<dbReference type="InterPro" id="IPR036291">
    <property type="entry name" value="NAD(P)-bd_dom_sf"/>
</dbReference>
<dbReference type="PRINTS" id="PR00080">
    <property type="entry name" value="SDRFAMILY"/>
</dbReference>
<evidence type="ECO:0000313" key="5">
    <source>
        <dbReference type="Proteomes" id="UP000010119"/>
    </source>
</evidence>
<sequence length="271" mass="29836">MTLAVLRYRKDVLMRPIVIITGASSGLGWEIATQAAEKGYQPVLLARRKDKLEALAEEIQKRYAVDCPVYSLDMTDREAVGEIAADLLVTYPPDILVNCAGFGLFEEFAAIPFATIEKMFATNVQGLMQLTQLLLPAMQERKSGHIINIASQAGKIATPKSAVYSATKYAVLGFSNALRMELAPENIYVTTVNPGPIATNFFDIADSSGNYLKSVGFLVLDPKKVAHKIVSIFGKKKREINLPFAMNIGTRIYQIMPSLIEVLGKRAFMKK</sequence>
<dbReference type="PANTHER" id="PTHR44196:SF1">
    <property type="entry name" value="DEHYDROGENASE_REDUCTASE SDR FAMILY MEMBER 7B"/>
    <property type="match status" value="1"/>
</dbReference>
<dbReference type="eggNOG" id="COG0300">
    <property type="taxonomic scope" value="Bacteria"/>
</dbReference>
<dbReference type="HOGENOM" id="CLU_010194_2_1_9"/>
<comment type="caution">
    <text evidence="4">The sequence shown here is derived from an EMBL/GenBank/DDBJ whole genome shotgun (WGS) entry which is preliminary data.</text>
</comment>
<accession>D7UXU7</accession>
<dbReference type="GO" id="GO:0016020">
    <property type="term" value="C:membrane"/>
    <property type="evidence" value="ECO:0007669"/>
    <property type="project" value="TreeGrafter"/>
</dbReference>
<evidence type="ECO:0000256" key="1">
    <source>
        <dbReference type="ARBA" id="ARBA00006484"/>
    </source>
</evidence>
<dbReference type="InterPro" id="IPR002347">
    <property type="entry name" value="SDR_fam"/>
</dbReference>
<dbReference type="AlphaFoldDB" id="D7UXU7"/>
<evidence type="ECO:0000256" key="3">
    <source>
        <dbReference type="RuleBase" id="RU000363"/>
    </source>
</evidence>
<dbReference type="PIRSF" id="PIRSF000126">
    <property type="entry name" value="11-beta-HSD1"/>
    <property type="match status" value="1"/>
</dbReference>
<dbReference type="STRING" id="525367.HMPREF0556_11058"/>
<keyword evidence="2" id="KW-0560">Oxidoreductase</keyword>
<protein>
    <submittedName>
        <fullName evidence="4">Oxidoreductase, short chain dehydrogenase/reductase family protein</fullName>
    </submittedName>
</protein>
<gene>
    <name evidence="4" type="ORF">HMPREF0556_11058</name>
</gene>
<evidence type="ECO:0000313" key="4">
    <source>
        <dbReference type="EMBL" id="EFI84505.1"/>
    </source>
</evidence>
<dbReference type="InterPro" id="IPR020904">
    <property type="entry name" value="Sc_DH/Rdtase_CS"/>
</dbReference>
<dbReference type="PRINTS" id="PR00081">
    <property type="entry name" value="GDHRDH"/>
</dbReference>
<dbReference type="SUPFAM" id="SSF51735">
    <property type="entry name" value="NAD(P)-binding Rossmann-fold domains"/>
    <property type="match status" value="1"/>
</dbReference>
<dbReference type="EMBL" id="ACCR02000003">
    <property type="protein sequence ID" value="EFI84505.1"/>
    <property type="molecule type" value="Genomic_DNA"/>
</dbReference>
<evidence type="ECO:0000256" key="2">
    <source>
        <dbReference type="ARBA" id="ARBA00023002"/>
    </source>
</evidence>
<dbReference type="Pfam" id="PF00106">
    <property type="entry name" value="adh_short"/>
    <property type="match status" value="1"/>
</dbReference>
<reference evidence="4" key="1">
    <citation type="submission" date="2010-06" db="EMBL/GenBank/DDBJ databases">
        <authorList>
            <person name="Muzny D."/>
            <person name="Qin X."/>
            <person name="Buhay C."/>
            <person name="Dugan-Rocha S."/>
            <person name="Ding Y."/>
            <person name="Chen G."/>
            <person name="Hawes A."/>
            <person name="Holder M."/>
            <person name="Jhangiani S."/>
            <person name="Johnson A."/>
            <person name="Khan Z."/>
            <person name="Li Z."/>
            <person name="Liu W."/>
            <person name="Liu X."/>
            <person name="Perez L."/>
            <person name="Shen H."/>
            <person name="Wang Q."/>
            <person name="Watt J."/>
            <person name="Xi L."/>
            <person name="Xin Y."/>
            <person name="Zhou J."/>
            <person name="Deng J."/>
            <person name="Jiang H."/>
            <person name="Liu Y."/>
            <person name="Qu J."/>
            <person name="Song X.-Z."/>
            <person name="Zhang L."/>
            <person name="Villasana D."/>
            <person name="Johnson A."/>
            <person name="Liu J."/>
            <person name="Liyanage D."/>
            <person name="Lorensuhewa L."/>
            <person name="Robinson T."/>
            <person name="Song A."/>
            <person name="Song B.-B."/>
            <person name="Dinh H."/>
            <person name="Thornton R."/>
            <person name="Coyle M."/>
            <person name="Francisco L."/>
            <person name="Jackson L."/>
            <person name="Javaid M."/>
            <person name="Korchina V."/>
            <person name="Kovar C."/>
            <person name="Mata R."/>
            <person name="Mathew T."/>
            <person name="Ngo R."/>
            <person name="Nguyen L."/>
            <person name="Nguyen N."/>
            <person name="Okwuonu G."/>
            <person name="Ongeri F."/>
            <person name="Pham C."/>
            <person name="Simmons D."/>
            <person name="Wilczek-Boney K."/>
            <person name="Hale W."/>
            <person name="Jakkamsetti A."/>
            <person name="Pham P."/>
            <person name="Ruth R."/>
            <person name="San Lucas F."/>
            <person name="Warren J."/>
            <person name="Zhang J."/>
            <person name="Zhao Z."/>
            <person name="Zhou C."/>
            <person name="Zhu D."/>
            <person name="Lee S."/>
            <person name="Bess C."/>
            <person name="Blankenburg K."/>
            <person name="Forbes L."/>
            <person name="Fu Q."/>
            <person name="Gubbala S."/>
            <person name="Hirani K."/>
            <person name="Jayaseelan J.C."/>
            <person name="Lara F."/>
            <person name="Munidasa M."/>
            <person name="Palculict T."/>
            <person name="Patil S."/>
            <person name="Pu L.-L."/>
            <person name="Saada N."/>
            <person name="Tang L."/>
            <person name="Weissenberger G."/>
            <person name="Zhu Y."/>
            <person name="Hemphill L."/>
            <person name="Shang Y."/>
            <person name="Youmans B."/>
            <person name="Ayvaz T."/>
            <person name="Ross M."/>
            <person name="Santibanez J."/>
            <person name="Aqrawi P."/>
            <person name="Gross S."/>
            <person name="Joshi V."/>
            <person name="Fowler G."/>
            <person name="Nazareth L."/>
            <person name="Reid J."/>
            <person name="Worley K."/>
            <person name="Petrosino J."/>
            <person name="Highlander S."/>
            <person name="Gibbs R."/>
        </authorList>
    </citation>
    <scope>NUCLEOTIDE SEQUENCE [LARGE SCALE GENOMIC DNA]</scope>
    <source>
        <strain evidence="4">DSM 20601</strain>
    </source>
</reference>
<comment type="similarity">
    <text evidence="1 3">Belongs to the short-chain dehydrogenases/reductases (SDR) family.</text>
</comment>
<dbReference type="Gene3D" id="3.40.50.720">
    <property type="entry name" value="NAD(P)-binding Rossmann-like Domain"/>
    <property type="match status" value="1"/>
</dbReference>
<dbReference type="GO" id="GO:0016491">
    <property type="term" value="F:oxidoreductase activity"/>
    <property type="evidence" value="ECO:0007669"/>
    <property type="project" value="UniProtKB-KW"/>
</dbReference>
<organism evidence="4 5">
    <name type="scientific">Listeria grayi DSM 20601</name>
    <dbReference type="NCBI Taxonomy" id="525367"/>
    <lineage>
        <taxon>Bacteria</taxon>
        <taxon>Bacillati</taxon>
        <taxon>Bacillota</taxon>
        <taxon>Bacilli</taxon>
        <taxon>Bacillales</taxon>
        <taxon>Listeriaceae</taxon>
        <taxon>Listeria</taxon>
    </lineage>
</organism>
<dbReference type="Proteomes" id="UP000010119">
    <property type="component" value="Unassembled WGS sequence"/>
</dbReference>
<dbReference type="PROSITE" id="PS00061">
    <property type="entry name" value="ADH_SHORT"/>
    <property type="match status" value="1"/>
</dbReference>